<protein>
    <submittedName>
        <fullName evidence="1">Uncharacterized protein</fullName>
    </submittedName>
</protein>
<sequence>MDLALIFCSAPRSTPFSATNLGHPRTYRLQNLGATSNNSQLGAYCKRQQSSNRRVSGTPSRPWAFRFPSSPRRPHQTRPALGRRRSPRVYQGKSTPPAGRQEVPQ</sequence>
<dbReference type="EMBL" id="MU275903">
    <property type="protein sequence ID" value="KAI0047517.1"/>
    <property type="molecule type" value="Genomic_DNA"/>
</dbReference>
<name>A0ACB8RUI2_9AGAM</name>
<evidence type="ECO:0000313" key="2">
    <source>
        <dbReference type="Proteomes" id="UP000814033"/>
    </source>
</evidence>
<reference evidence="1" key="1">
    <citation type="submission" date="2021-02" db="EMBL/GenBank/DDBJ databases">
        <authorList>
            <consortium name="DOE Joint Genome Institute"/>
            <person name="Ahrendt S."/>
            <person name="Looney B.P."/>
            <person name="Miyauchi S."/>
            <person name="Morin E."/>
            <person name="Drula E."/>
            <person name="Courty P.E."/>
            <person name="Chicoki N."/>
            <person name="Fauchery L."/>
            <person name="Kohler A."/>
            <person name="Kuo A."/>
            <person name="Labutti K."/>
            <person name="Pangilinan J."/>
            <person name="Lipzen A."/>
            <person name="Riley R."/>
            <person name="Andreopoulos W."/>
            <person name="He G."/>
            <person name="Johnson J."/>
            <person name="Barry K.W."/>
            <person name="Grigoriev I.V."/>
            <person name="Nagy L."/>
            <person name="Hibbett D."/>
            <person name="Henrissat B."/>
            <person name="Matheny P.B."/>
            <person name="Labbe J."/>
            <person name="Martin F."/>
        </authorList>
    </citation>
    <scope>NUCLEOTIDE SEQUENCE</scope>
    <source>
        <strain evidence="1">FP105234-sp</strain>
    </source>
</reference>
<gene>
    <name evidence="1" type="ORF">FA95DRAFT_1559064</name>
</gene>
<comment type="caution">
    <text evidence="1">The sequence shown here is derived from an EMBL/GenBank/DDBJ whole genome shotgun (WGS) entry which is preliminary data.</text>
</comment>
<reference evidence="1" key="2">
    <citation type="journal article" date="2022" name="New Phytol.">
        <title>Evolutionary transition to the ectomycorrhizal habit in the genomes of a hyperdiverse lineage of mushroom-forming fungi.</title>
        <authorList>
            <person name="Looney B."/>
            <person name="Miyauchi S."/>
            <person name="Morin E."/>
            <person name="Drula E."/>
            <person name="Courty P.E."/>
            <person name="Kohler A."/>
            <person name="Kuo A."/>
            <person name="LaButti K."/>
            <person name="Pangilinan J."/>
            <person name="Lipzen A."/>
            <person name="Riley R."/>
            <person name="Andreopoulos W."/>
            <person name="He G."/>
            <person name="Johnson J."/>
            <person name="Nolan M."/>
            <person name="Tritt A."/>
            <person name="Barry K.W."/>
            <person name="Grigoriev I.V."/>
            <person name="Nagy L.G."/>
            <person name="Hibbett D."/>
            <person name="Henrissat B."/>
            <person name="Matheny P.B."/>
            <person name="Labbe J."/>
            <person name="Martin F.M."/>
        </authorList>
    </citation>
    <scope>NUCLEOTIDE SEQUENCE</scope>
    <source>
        <strain evidence="1">FP105234-sp</strain>
    </source>
</reference>
<evidence type="ECO:0000313" key="1">
    <source>
        <dbReference type="EMBL" id="KAI0047517.1"/>
    </source>
</evidence>
<organism evidence="1 2">
    <name type="scientific">Auriscalpium vulgare</name>
    <dbReference type="NCBI Taxonomy" id="40419"/>
    <lineage>
        <taxon>Eukaryota</taxon>
        <taxon>Fungi</taxon>
        <taxon>Dikarya</taxon>
        <taxon>Basidiomycota</taxon>
        <taxon>Agaricomycotina</taxon>
        <taxon>Agaricomycetes</taxon>
        <taxon>Russulales</taxon>
        <taxon>Auriscalpiaceae</taxon>
        <taxon>Auriscalpium</taxon>
    </lineage>
</organism>
<dbReference type="Proteomes" id="UP000814033">
    <property type="component" value="Unassembled WGS sequence"/>
</dbReference>
<accession>A0ACB8RUI2</accession>
<proteinExistence type="predicted"/>
<keyword evidence="2" id="KW-1185">Reference proteome</keyword>